<protein>
    <submittedName>
        <fullName evidence="1">Uncharacterized protein</fullName>
    </submittedName>
</protein>
<evidence type="ECO:0000313" key="2">
    <source>
        <dbReference type="EMBL" id="ABR48095.1"/>
    </source>
</evidence>
<organism evidence="1 4">
    <name type="scientific">Alkaliphilus metalliredigens (strain QYMF)</name>
    <dbReference type="NCBI Taxonomy" id="293826"/>
    <lineage>
        <taxon>Bacteria</taxon>
        <taxon>Bacillati</taxon>
        <taxon>Bacillota</taxon>
        <taxon>Clostridia</taxon>
        <taxon>Peptostreptococcales</taxon>
        <taxon>Natronincolaceae</taxon>
        <taxon>Alkaliphilus</taxon>
    </lineage>
</organism>
<proteinExistence type="predicted"/>
<dbReference type="Proteomes" id="UP000001572">
    <property type="component" value="Chromosome"/>
</dbReference>
<dbReference type="RefSeq" id="WP_011971530.1">
    <property type="nucleotide sequence ID" value="NC_009633.1"/>
</dbReference>
<reference evidence="1" key="1">
    <citation type="submission" date="2007-06" db="EMBL/GenBank/DDBJ databases">
        <title>Complete sequence of Alkaliphilus metalliredigens QYMF.</title>
        <authorList>
            <consortium name="US DOE Joint Genome Institute"/>
            <person name="Copeland A."/>
            <person name="Lucas S."/>
            <person name="Lapidus A."/>
            <person name="Barry K."/>
            <person name="Detter J.C."/>
            <person name="Glavina del Rio T."/>
            <person name="Hammon N."/>
            <person name="Israni S."/>
            <person name="Dalin E."/>
            <person name="Tice H."/>
            <person name="Pitluck S."/>
            <person name="Chertkov O."/>
            <person name="Brettin T."/>
            <person name="Bruce D."/>
            <person name="Han C."/>
            <person name="Schmutz J."/>
            <person name="Larimer F."/>
            <person name="Land M."/>
            <person name="Hauser L."/>
            <person name="Kyrpides N."/>
            <person name="Mikhailova N."/>
            <person name="Ye Q."/>
            <person name="Zhou J."/>
            <person name="Fields M."/>
            <person name="Richardson P."/>
        </authorList>
    </citation>
    <scope>NUCLEOTIDE SEQUENCE</scope>
    <source>
        <strain evidence="1">QYMF</strain>
    </source>
</reference>
<dbReference type="KEGG" id="amt:Amet_0394"/>
<dbReference type="EMBL" id="CP000724">
    <property type="protein sequence ID" value="ABR50462.1"/>
    <property type="molecule type" value="Genomic_DNA"/>
</dbReference>
<name>A6TKA4_ALKMQ</name>
<dbReference type="EMBL" id="CP000724">
    <property type="protein sequence ID" value="ABR46622.1"/>
    <property type="molecule type" value="Genomic_DNA"/>
</dbReference>
<evidence type="ECO:0000313" key="1">
    <source>
        <dbReference type="EMBL" id="ABR46622.1"/>
    </source>
</evidence>
<dbReference type="OrthoDB" id="1955959at2"/>
<dbReference type="HOGENOM" id="CLU_108954_0_0_9"/>
<dbReference type="eggNOG" id="ENOG5032SF2">
    <property type="taxonomic scope" value="Bacteria"/>
</dbReference>
<evidence type="ECO:0000313" key="3">
    <source>
        <dbReference type="EMBL" id="ABR50462.1"/>
    </source>
</evidence>
<dbReference type="AlphaFoldDB" id="A6TKA4"/>
<dbReference type="KEGG" id="amt:Amet_4388"/>
<sequence>MDNIKKVVNELAKWDALMADGRKEMNKHKLSIQNEAASALENSKVKQVKFYGDDSNCAIVTTAEKVELVSIEYLRGVIPENILKDFAKEEIQYKLTAPFKNVVGPLVSGNYTERKVLDIIEEMNLSEGKAKVAKKKLKGNFEKDVEFLKTIGHSQEEAEHWAYFITEAAAWERIVNFMEVSGYEEGTPGFQDAIKKLKHAVIVDETLKIGVEYEKDE</sequence>
<dbReference type="STRING" id="293826.Amet_0394"/>
<dbReference type="KEGG" id="amt:Amet_1932"/>
<accession>A6TKA4</accession>
<keyword evidence="4" id="KW-1185">Reference proteome</keyword>
<evidence type="ECO:0000313" key="4">
    <source>
        <dbReference type="Proteomes" id="UP000001572"/>
    </source>
</evidence>
<dbReference type="EMBL" id="CP000724">
    <property type="protein sequence ID" value="ABR48095.1"/>
    <property type="molecule type" value="Genomic_DNA"/>
</dbReference>
<gene>
    <name evidence="1" type="ordered locus">Amet_0394</name>
    <name evidence="2" type="ordered locus">Amet_1932</name>
    <name evidence="3" type="ordered locus">Amet_4388</name>
</gene>
<reference evidence="4" key="2">
    <citation type="journal article" date="2016" name="Genome Announc.">
        <title>Complete genome sequence of Alkaliphilus metalliredigens strain QYMF, an alkaliphilic and metal-reducing bacterium isolated from borax-contaminated leachate ponds.</title>
        <authorList>
            <person name="Hwang C."/>
            <person name="Copeland A."/>
            <person name="Lucas S."/>
            <person name="Lapidus A."/>
            <person name="Barry K."/>
            <person name="Detter J.C."/>
            <person name="Glavina Del Rio T."/>
            <person name="Hammon N."/>
            <person name="Israni S."/>
            <person name="Dalin E."/>
            <person name="Tice H."/>
            <person name="Pitluck S."/>
            <person name="Chertkov O."/>
            <person name="Brettin T."/>
            <person name="Bruce D."/>
            <person name="Han C."/>
            <person name="Schmutz J."/>
            <person name="Larimer F."/>
            <person name="Land M.L."/>
            <person name="Hauser L."/>
            <person name="Kyrpides N."/>
            <person name="Mikhailova N."/>
            <person name="Ye Q."/>
            <person name="Zhou J."/>
            <person name="Richardson P."/>
            <person name="Fields M.W."/>
        </authorList>
    </citation>
    <scope>NUCLEOTIDE SEQUENCE [LARGE SCALE GENOMIC DNA]</scope>
    <source>
        <strain evidence="4">QYMF</strain>
    </source>
</reference>